<reference evidence="3 4" key="1">
    <citation type="submission" date="2024-07" db="EMBL/GenBank/DDBJ databases">
        <title>Marimonas sp.nov., isolated from tidal-flat sediment.</title>
        <authorList>
            <person name="Jayan J.N."/>
            <person name="Lee S.S."/>
        </authorList>
    </citation>
    <scope>NUCLEOTIDE SEQUENCE [LARGE SCALE GENOMIC DNA]</scope>
    <source>
        <strain evidence="3 4">MJW-29</strain>
    </source>
</reference>
<dbReference type="EMBL" id="JBFNXX010000008">
    <property type="protein sequence ID" value="MEW9920332.1"/>
    <property type="molecule type" value="Genomic_DNA"/>
</dbReference>
<dbReference type="GO" id="GO:0016757">
    <property type="term" value="F:glycosyltransferase activity"/>
    <property type="evidence" value="ECO:0007669"/>
    <property type="project" value="UniProtKB-KW"/>
</dbReference>
<name>A0ABV3RMZ0_9RHOB</name>
<dbReference type="Proteomes" id="UP001556098">
    <property type="component" value="Unassembled WGS sequence"/>
</dbReference>
<comment type="caution">
    <text evidence="3">The sequence shown here is derived from an EMBL/GenBank/DDBJ whole genome shotgun (WGS) entry which is preliminary data.</text>
</comment>
<keyword evidence="2 3" id="KW-0808">Transferase</keyword>
<evidence type="ECO:0000313" key="4">
    <source>
        <dbReference type="Proteomes" id="UP001556098"/>
    </source>
</evidence>
<gene>
    <name evidence="3" type="ORF">AB2B41_12005</name>
</gene>
<dbReference type="PANTHER" id="PTHR12526">
    <property type="entry name" value="GLYCOSYLTRANSFERASE"/>
    <property type="match status" value="1"/>
</dbReference>
<dbReference type="CDD" id="cd03801">
    <property type="entry name" value="GT4_PimA-like"/>
    <property type="match status" value="1"/>
</dbReference>
<dbReference type="EC" id="2.4.-.-" evidence="3"/>
<dbReference type="Gene3D" id="3.40.50.2000">
    <property type="entry name" value="Glycogen Phosphorylase B"/>
    <property type="match status" value="1"/>
</dbReference>
<keyword evidence="1 3" id="KW-0328">Glycosyltransferase</keyword>
<dbReference type="Pfam" id="PF13692">
    <property type="entry name" value="Glyco_trans_1_4"/>
    <property type="match status" value="1"/>
</dbReference>
<keyword evidence="4" id="KW-1185">Reference proteome</keyword>
<evidence type="ECO:0000256" key="2">
    <source>
        <dbReference type="ARBA" id="ARBA00022679"/>
    </source>
</evidence>
<protein>
    <submittedName>
        <fullName evidence="3">Glycosyltransferase family 4 protein</fullName>
        <ecNumber evidence="3">2.4.-.-</ecNumber>
    </submittedName>
</protein>
<proteinExistence type="predicted"/>
<dbReference type="RefSeq" id="WP_367878037.1">
    <property type="nucleotide sequence ID" value="NZ_JBFNXX010000008.1"/>
</dbReference>
<accession>A0ABV3RMZ0</accession>
<dbReference type="PANTHER" id="PTHR12526:SF510">
    <property type="entry name" value="D-INOSITOL 3-PHOSPHATE GLYCOSYLTRANSFERASE"/>
    <property type="match status" value="1"/>
</dbReference>
<organism evidence="3 4">
    <name type="scientific">Sulfitobacter sediminis</name>
    <dbReference type="NCBI Taxonomy" id="3234186"/>
    <lineage>
        <taxon>Bacteria</taxon>
        <taxon>Pseudomonadati</taxon>
        <taxon>Pseudomonadota</taxon>
        <taxon>Alphaproteobacteria</taxon>
        <taxon>Rhodobacterales</taxon>
        <taxon>Roseobacteraceae</taxon>
        <taxon>Sulfitobacter</taxon>
    </lineage>
</organism>
<sequence>MYDLSFSPGRTAAKSAAALRATFRRIWALRTFRQYDIIYLQRELLPFGPPVFERLMKALGACLIFDYDDALFIKKPSRYSRLATMFRSPQKALKLFRICDCVVAGNDWLRDKAIEAGGKSMTVEVAEDTDRFRMRPSHTNADEVVIGWLGSKSTVKYLRLIEPVLARISERYPDVRFEIVGGGEFELPGLPVTHTDWSLDGEVDALHRFSIGLMPLPLEEWSRGKSGGKARTYMAAGVPAVCTAVGYNLELIKHGETGFLCTSDREWEEALSKLLEDPKLRQRVAEAARRDVEVRFSPAKQAGLLREVFDNVLSSREGGR</sequence>
<evidence type="ECO:0000256" key="1">
    <source>
        <dbReference type="ARBA" id="ARBA00022676"/>
    </source>
</evidence>
<evidence type="ECO:0000313" key="3">
    <source>
        <dbReference type="EMBL" id="MEW9920332.1"/>
    </source>
</evidence>
<dbReference type="SUPFAM" id="SSF53756">
    <property type="entry name" value="UDP-Glycosyltransferase/glycogen phosphorylase"/>
    <property type="match status" value="1"/>
</dbReference>